<evidence type="ECO:0000313" key="1">
    <source>
        <dbReference type="EMBL" id="KPU45559.1"/>
    </source>
</evidence>
<sequence>MLNEMLEKSKLNKQELIEYSQKLDKLIIEYYLKDKNK</sequence>
<dbReference type="EMBL" id="LKET01000021">
    <property type="protein sequence ID" value="KPU45559.1"/>
    <property type="molecule type" value="Genomic_DNA"/>
</dbReference>
<keyword evidence="2" id="KW-1185">Reference proteome</keyword>
<dbReference type="SUPFAM" id="SSF140500">
    <property type="entry name" value="BAS1536-like"/>
    <property type="match status" value="1"/>
</dbReference>
<dbReference type="Proteomes" id="UP000050326">
    <property type="component" value="Unassembled WGS sequence"/>
</dbReference>
<dbReference type="InterPro" id="IPR018540">
    <property type="entry name" value="Spo0E-like"/>
</dbReference>
<dbReference type="InterPro" id="IPR037208">
    <property type="entry name" value="Spo0E-like_sf"/>
</dbReference>
<gene>
    <name evidence="1" type="ORF">OXPF_07920</name>
</gene>
<dbReference type="Gene3D" id="4.10.280.10">
    <property type="entry name" value="Helix-loop-helix DNA-binding domain"/>
    <property type="match status" value="1"/>
</dbReference>
<dbReference type="GO" id="GO:0043937">
    <property type="term" value="P:regulation of sporulation"/>
    <property type="evidence" value="ECO:0007669"/>
    <property type="project" value="InterPro"/>
</dbReference>
<protein>
    <submittedName>
        <fullName evidence="1">Spo0E like sporulation regulatory protein</fullName>
    </submittedName>
</protein>
<reference evidence="1 2" key="1">
    <citation type="submission" date="2015-09" db="EMBL/GenBank/DDBJ databases">
        <title>Genome sequence of Oxobacter pfennigii DSM 3222.</title>
        <authorList>
            <person name="Poehlein A."/>
            <person name="Bengelsdorf F.R."/>
            <person name="Schiel-Bengelsdorf B."/>
            <person name="Duerre P."/>
            <person name="Daniel R."/>
        </authorList>
    </citation>
    <scope>NUCLEOTIDE SEQUENCE [LARGE SCALE GENOMIC DNA]</scope>
    <source>
        <strain evidence="1 2">DSM 3222</strain>
    </source>
</reference>
<organism evidence="1 2">
    <name type="scientific">Oxobacter pfennigii</name>
    <dbReference type="NCBI Taxonomy" id="36849"/>
    <lineage>
        <taxon>Bacteria</taxon>
        <taxon>Bacillati</taxon>
        <taxon>Bacillota</taxon>
        <taxon>Clostridia</taxon>
        <taxon>Eubacteriales</taxon>
        <taxon>Clostridiaceae</taxon>
        <taxon>Oxobacter</taxon>
    </lineage>
</organism>
<dbReference type="GO" id="GO:0046983">
    <property type="term" value="F:protein dimerization activity"/>
    <property type="evidence" value="ECO:0007669"/>
    <property type="project" value="InterPro"/>
</dbReference>
<dbReference type="InterPro" id="IPR036638">
    <property type="entry name" value="HLH_DNA-bd_sf"/>
</dbReference>
<accession>A0A0P8Z096</accession>
<dbReference type="AlphaFoldDB" id="A0A0P8Z096"/>
<comment type="caution">
    <text evidence="1">The sequence shown here is derived from an EMBL/GenBank/DDBJ whole genome shotgun (WGS) entry which is preliminary data.</text>
</comment>
<evidence type="ECO:0000313" key="2">
    <source>
        <dbReference type="Proteomes" id="UP000050326"/>
    </source>
</evidence>
<dbReference type="Pfam" id="PF09388">
    <property type="entry name" value="SpoOE-like"/>
    <property type="match status" value="1"/>
</dbReference>
<name>A0A0P8Z096_9CLOT</name>
<proteinExistence type="predicted"/>